<dbReference type="STRING" id="1178482.AR456_03490"/>
<sequence length="76" mass="8671">MLHYLHNYQRKQIRMNAYTAKTWLVFAKARGVKVLGGDETNNAGHATVVFGVGSRSATCLLAYPMHMWSPARWFRS</sequence>
<evidence type="ECO:0000313" key="2">
    <source>
        <dbReference type="Proteomes" id="UP000019113"/>
    </source>
</evidence>
<organism evidence="1 2">
    <name type="scientific">Halomonas huangheensis</name>
    <dbReference type="NCBI Taxonomy" id="1178482"/>
    <lineage>
        <taxon>Bacteria</taxon>
        <taxon>Pseudomonadati</taxon>
        <taxon>Pseudomonadota</taxon>
        <taxon>Gammaproteobacteria</taxon>
        <taxon>Oceanospirillales</taxon>
        <taxon>Halomonadaceae</taxon>
        <taxon>Halomonas</taxon>
    </lineage>
</organism>
<comment type="caution">
    <text evidence="1">The sequence shown here is derived from an EMBL/GenBank/DDBJ whole genome shotgun (WGS) entry which is preliminary data.</text>
</comment>
<dbReference type="Proteomes" id="UP000019113">
    <property type="component" value="Unassembled WGS sequence"/>
</dbReference>
<dbReference type="EMBL" id="AVBC01000039">
    <property type="protein sequence ID" value="ERL49915.1"/>
    <property type="molecule type" value="Genomic_DNA"/>
</dbReference>
<keyword evidence="2" id="KW-1185">Reference proteome</keyword>
<protein>
    <submittedName>
        <fullName evidence="1">Uncharacterized protein</fullName>
    </submittedName>
</protein>
<gene>
    <name evidence="1" type="ORF">BJB45_01980</name>
</gene>
<name>W1N4R4_9GAMM</name>
<dbReference type="KEGG" id="hhu:AR456_03490"/>
<dbReference type="AlphaFoldDB" id="W1N4R4"/>
<proteinExistence type="predicted"/>
<accession>W1N4R4</accession>
<evidence type="ECO:0000313" key="1">
    <source>
        <dbReference type="EMBL" id="ERL49915.1"/>
    </source>
</evidence>
<reference evidence="1 2" key="1">
    <citation type="submission" date="2013-08" db="EMBL/GenBank/DDBJ databases">
        <title>draft genome of Halomonas huanghegensis, strain BJGMM-B45T.</title>
        <authorList>
            <person name="Miao C."/>
            <person name="Wan Y."/>
            <person name="Jin W."/>
        </authorList>
    </citation>
    <scope>NUCLEOTIDE SEQUENCE [LARGE SCALE GENOMIC DNA]</scope>
    <source>
        <strain evidence="1 2">BJGMM-B45</strain>
    </source>
</reference>
<dbReference type="PATRIC" id="fig|1178482.3.peg.3007"/>